<dbReference type="InterPro" id="IPR016166">
    <property type="entry name" value="FAD-bd_PCMH"/>
</dbReference>
<keyword evidence="3" id="KW-0285">Flavoprotein</keyword>
<evidence type="ECO:0000256" key="4">
    <source>
        <dbReference type="ARBA" id="ARBA00022827"/>
    </source>
</evidence>
<proteinExistence type="inferred from homology"/>
<feature type="transmembrane region" description="Helical" evidence="6">
    <location>
        <begin position="498"/>
        <end position="515"/>
    </location>
</feature>
<evidence type="ECO:0000256" key="5">
    <source>
        <dbReference type="ARBA" id="ARBA00023002"/>
    </source>
</evidence>
<keyword evidence="5" id="KW-0560">Oxidoreductase</keyword>
<evidence type="ECO:0000313" key="10">
    <source>
        <dbReference type="EMBL" id="CAF1098080.1"/>
    </source>
</evidence>
<dbReference type="Gene3D" id="3.40.462.20">
    <property type="match status" value="1"/>
</dbReference>
<dbReference type="AlphaFoldDB" id="A0A815DFV0"/>
<feature type="signal peptide" evidence="7">
    <location>
        <begin position="1"/>
        <end position="19"/>
    </location>
</feature>
<evidence type="ECO:0000313" key="9">
    <source>
        <dbReference type="EMBL" id="CAF0976835.1"/>
    </source>
</evidence>
<keyword evidence="6" id="KW-0812">Transmembrane</keyword>
<dbReference type="Pfam" id="PF01565">
    <property type="entry name" value="FAD_binding_4"/>
    <property type="match status" value="1"/>
</dbReference>
<dbReference type="InterPro" id="IPR012951">
    <property type="entry name" value="BBE"/>
</dbReference>
<evidence type="ECO:0000256" key="2">
    <source>
        <dbReference type="ARBA" id="ARBA00005466"/>
    </source>
</evidence>
<evidence type="ECO:0000313" key="11">
    <source>
        <dbReference type="EMBL" id="CAF1295771.1"/>
    </source>
</evidence>
<dbReference type="Pfam" id="PF08031">
    <property type="entry name" value="BBE"/>
    <property type="match status" value="1"/>
</dbReference>
<organism evidence="11 12">
    <name type="scientific">Adineta steineri</name>
    <dbReference type="NCBI Taxonomy" id="433720"/>
    <lineage>
        <taxon>Eukaryota</taxon>
        <taxon>Metazoa</taxon>
        <taxon>Spiralia</taxon>
        <taxon>Gnathifera</taxon>
        <taxon>Rotifera</taxon>
        <taxon>Eurotatoria</taxon>
        <taxon>Bdelloidea</taxon>
        <taxon>Adinetida</taxon>
        <taxon>Adinetidae</taxon>
        <taxon>Adineta</taxon>
    </lineage>
</organism>
<dbReference type="EMBL" id="CAJNOM010000261">
    <property type="protein sequence ID" value="CAF1295771.1"/>
    <property type="molecule type" value="Genomic_DNA"/>
</dbReference>
<dbReference type="PROSITE" id="PS51387">
    <property type="entry name" value="FAD_PCMH"/>
    <property type="match status" value="1"/>
</dbReference>
<dbReference type="SUPFAM" id="SSF56176">
    <property type="entry name" value="FAD-binding/transporter-associated domain-like"/>
    <property type="match status" value="1"/>
</dbReference>
<keyword evidence="6" id="KW-1133">Transmembrane helix</keyword>
<dbReference type="PANTHER" id="PTHR42973">
    <property type="entry name" value="BINDING OXIDOREDUCTASE, PUTATIVE (AFU_ORTHOLOGUE AFUA_1G17690)-RELATED"/>
    <property type="match status" value="1"/>
</dbReference>
<dbReference type="InterPro" id="IPR050416">
    <property type="entry name" value="FAD-linked_Oxidoreductase"/>
</dbReference>
<sequence length="516" mass="58968">MNIAVILLVCVFQIGFAKAIDDNNYNFARTNNNDLQKCLSSSLSSSVYTIYPCNTLENQNSSQYKCDHFDVNSLLGIRGGRIPHLPAVIVYVMNSNDVQNVVKCATKLNYIVNALSGGHSYEGHGLGSKHNNIIINIEGINYININQSDRTGKFGAGTRLDPIHYTAYQYDNLTINGGTCAWVGLAGLALGGGKGELLAINESHEPDLYWALRGGGGGLFVIVTEFKLRLVQAPLLVMMLTSVWDANATKLVIQRYQSLIFNEKILNLPNNIFILLTVKSATVDILLSYYGVELEEFNRIVSLFLSTLPSPLKINITELDWLSFVYEHSSLSNPSDDIRELLLNNLTYPTYYFKAKHLFYDQPVSDDSLDQLISRLTSTDSSITLQFELWGGYLNTIPVDQTAFLHRHYKFDIQFMVCWDNDQDENEQLNRLNQVYLTVYNDSTKYSYINYIDRDLPNWMNAYYNTHQQRLIHIKHIYDKDNRFDFERTIQLSGANQYTFFNFHLSIFVLFLFFII</sequence>
<dbReference type="InterPro" id="IPR006094">
    <property type="entry name" value="Oxid_FAD_bind_N"/>
</dbReference>
<dbReference type="Proteomes" id="UP000663832">
    <property type="component" value="Unassembled WGS sequence"/>
</dbReference>
<dbReference type="PANTHER" id="PTHR42973:SF39">
    <property type="entry name" value="FAD-BINDING PCMH-TYPE DOMAIN-CONTAINING PROTEIN"/>
    <property type="match status" value="1"/>
</dbReference>
<dbReference type="GO" id="GO:0071949">
    <property type="term" value="F:FAD binding"/>
    <property type="evidence" value="ECO:0007669"/>
    <property type="project" value="InterPro"/>
</dbReference>
<evidence type="ECO:0000256" key="3">
    <source>
        <dbReference type="ARBA" id="ARBA00022630"/>
    </source>
</evidence>
<keyword evidence="4" id="KW-0274">FAD</keyword>
<comment type="cofactor">
    <cofactor evidence="1">
        <name>FAD</name>
        <dbReference type="ChEBI" id="CHEBI:57692"/>
    </cofactor>
</comment>
<keyword evidence="7" id="KW-0732">Signal</keyword>
<name>A0A815DFV0_9BILA</name>
<dbReference type="InterPro" id="IPR006093">
    <property type="entry name" value="Oxy_OxRdtase_FAD_BS"/>
</dbReference>
<keyword evidence="12" id="KW-1185">Reference proteome</keyword>
<evidence type="ECO:0000256" key="1">
    <source>
        <dbReference type="ARBA" id="ARBA00001974"/>
    </source>
</evidence>
<reference evidence="11" key="1">
    <citation type="submission" date="2021-02" db="EMBL/GenBank/DDBJ databases">
        <authorList>
            <person name="Nowell W R."/>
        </authorList>
    </citation>
    <scope>NUCLEOTIDE SEQUENCE</scope>
</reference>
<feature type="domain" description="FAD-binding PCMH-type" evidence="8">
    <location>
        <begin position="82"/>
        <end position="310"/>
    </location>
</feature>
<evidence type="ECO:0000256" key="7">
    <source>
        <dbReference type="SAM" id="SignalP"/>
    </source>
</evidence>
<dbReference type="InterPro" id="IPR016169">
    <property type="entry name" value="FAD-bd_PCMH_sub2"/>
</dbReference>
<dbReference type="InterPro" id="IPR036318">
    <property type="entry name" value="FAD-bd_PCMH-like_sf"/>
</dbReference>
<feature type="chain" id="PRO_5035686630" description="FAD-binding PCMH-type domain-containing protein" evidence="7">
    <location>
        <begin position="20"/>
        <end position="516"/>
    </location>
</feature>
<dbReference type="EMBL" id="CAJNOI010000062">
    <property type="protein sequence ID" value="CAF0976835.1"/>
    <property type="molecule type" value="Genomic_DNA"/>
</dbReference>
<accession>A0A815DFV0</accession>
<protein>
    <recommendedName>
        <fullName evidence="8">FAD-binding PCMH-type domain-containing protein</fullName>
    </recommendedName>
</protein>
<evidence type="ECO:0000256" key="6">
    <source>
        <dbReference type="SAM" id="Phobius"/>
    </source>
</evidence>
<gene>
    <name evidence="9" type="ORF">BJG266_LOCUS14646</name>
    <name evidence="10" type="ORF">QVE165_LOCUS20143</name>
    <name evidence="11" type="ORF">QVE165_LOCUS30960</name>
</gene>
<dbReference type="UniPathway" id="UPA00991">
    <property type="reaction ID" value="UER00939"/>
</dbReference>
<evidence type="ECO:0000259" key="8">
    <source>
        <dbReference type="PROSITE" id="PS51387"/>
    </source>
</evidence>
<comment type="similarity">
    <text evidence="2">Belongs to the oxygen-dependent FAD-linked oxidoreductase family.</text>
</comment>
<evidence type="ECO:0000313" key="12">
    <source>
        <dbReference type="Proteomes" id="UP000663832"/>
    </source>
</evidence>
<dbReference type="PROSITE" id="PS00862">
    <property type="entry name" value="OX2_COVAL_FAD"/>
    <property type="match status" value="1"/>
</dbReference>
<dbReference type="Gene3D" id="3.30.465.10">
    <property type="match status" value="2"/>
</dbReference>
<dbReference type="OrthoDB" id="8250697at2759"/>
<keyword evidence="6" id="KW-0472">Membrane</keyword>
<comment type="caution">
    <text evidence="11">The sequence shown here is derived from an EMBL/GenBank/DDBJ whole genome shotgun (WGS) entry which is preliminary data.</text>
</comment>
<dbReference type="GO" id="GO:0016491">
    <property type="term" value="F:oxidoreductase activity"/>
    <property type="evidence" value="ECO:0007669"/>
    <property type="project" value="UniProtKB-KW"/>
</dbReference>
<dbReference type="Proteomes" id="UP000663877">
    <property type="component" value="Unassembled WGS sequence"/>
</dbReference>
<dbReference type="EMBL" id="CAJNOM010000125">
    <property type="protein sequence ID" value="CAF1098080.1"/>
    <property type="molecule type" value="Genomic_DNA"/>
</dbReference>